<feature type="repeat" description="WD" evidence="3">
    <location>
        <begin position="868"/>
        <end position="910"/>
    </location>
</feature>
<name>A0A6L2M6R6_TANCI</name>
<dbReference type="InterPro" id="IPR020472">
    <property type="entry name" value="WD40_PAC1"/>
</dbReference>
<dbReference type="EMBL" id="BKCJ010005718">
    <property type="protein sequence ID" value="GEU68274.1"/>
    <property type="molecule type" value="Genomic_DNA"/>
</dbReference>
<gene>
    <name evidence="5" type="ORF">Tci_040252</name>
</gene>
<dbReference type="PANTHER" id="PTHR22844">
    <property type="entry name" value="F-BOX AND WD40 DOMAIN PROTEIN"/>
    <property type="match status" value="1"/>
</dbReference>
<dbReference type="PANTHER" id="PTHR22844:SF334">
    <property type="entry name" value="PROTEIN JINGUBANG-LIKE"/>
    <property type="match status" value="1"/>
</dbReference>
<dbReference type="InterPro" id="IPR036322">
    <property type="entry name" value="WD40_repeat_dom_sf"/>
</dbReference>
<dbReference type="PROSITE" id="PS50082">
    <property type="entry name" value="WD_REPEATS_2"/>
    <property type="match status" value="4"/>
</dbReference>
<feature type="repeat" description="WD" evidence="3">
    <location>
        <begin position="735"/>
        <end position="765"/>
    </location>
</feature>
<proteinExistence type="predicted"/>
<dbReference type="InterPro" id="IPR054549">
    <property type="entry name" value="UVB_sens_RUS_dom"/>
</dbReference>
<accession>A0A6L2M6R6</accession>
<evidence type="ECO:0000259" key="4">
    <source>
        <dbReference type="Pfam" id="PF04884"/>
    </source>
</evidence>
<dbReference type="CDD" id="cd00200">
    <property type="entry name" value="WD40"/>
    <property type="match status" value="1"/>
</dbReference>
<feature type="repeat" description="WD" evidence="3">
    <location>
        <begin position="693"/>
        <end position="734"/>
    </location>
</feature>
<evidence type="ECO:0000313" key="5">
    <source>
        <dbReference type="EMBL" id="GEU68274.1"/>
    </source>
</evidence>
<keyword evidence="2" id="KW-0677">Repeat</keyword>
<reference evidence="5" key="1">
    <citation type="journal article" date="2019" name="Sci. Rep.">
        <title>Draft genome of Tanacetum cinerariifolium, the natural source of mosquito coil.</title>
        <authorList>
            <person name="Yamashiro T."/>
            <person name="Shiraishi A."/>
            <person name="Satake H."/>
            <person name="Nakayama K."/>
        </authorList>
    </citation>
    <scope>NUCLEOTIDE SEQUENCE</scope>
</reference>
<evidence type="ECO:0000256" key="1">
    <source>
        <dbReference type="ARBA" id="ARBA00022574"/>
    </source>
</evidence>
<dbReference type="Pfam" id="PF00400">
    <property type="entry name" value="WD40"/>
    <property type="match status" value="5"/>
</dbReference>
<dbReference type="InterPro" id="IPR015943">
    <property type="entry name" value="WD40/YVTN_repeat-like_dom_sf"/>
</dbReference>
<dbReference type="SMART" id="SM00320">
    <property type="entry name" value="WD40"/>
    <property type="match status" value="7"/>
</dbReference>
<dbReference type="InterPro" id="IPR001680">
    <property type="entry name" value="WD40_rpt"/>
</dbReference>
<dbReference type="PROSITE" id="PS50294">
    <property type="entry name" value="WD_REPEATS_REGION"/>
    <property type="match status" value="1"/>
</dbReference>
<protein>
    <submittedName>
        <fullName evidence="5">Protein root UVB sensitive 4</fullName>
    </submittedName>
</protein>
<comment type="caution">
    <text evidence="5">The sequence shown here is derived from an EMBL/GenBank/DDBJ whole genome shotgun (WGS) entry which is preliminary data.</text>
</comment>
<sequence length="953" mass="107414">MQSTFHISTSSPQWSQNPCFKTLSKPPKSLKTSIQFSFIKKENEPISSILLPVAIKQSDGVSRYFWDGNHLKLVAVDGNESCLNNGFQRFFGLSFRNFFFPRKVSGSYLEYVKWKFLHRVFSSALQVLATQAMFRAIGIGYARSLPSAAALNWVLKDGLGRLSRCIYTASLASAFDTNLKRVRFSTSVVFSLSIGVELMTPAFPQYFLLLASIANIAKQISLACYLATGTAVHRSFAVADNLGEVSAKAQIQTVCFDNLGLLLAAALNVMVKNNQRLQAALPFVVYPIFTVIDLYGIYQSLKHVHLQTLTKDRLEMIIDTWIELGYVPSPAEASKREGISLFSSTGMVKWPIRIGSLNPRCQIPNISMMAMRSLTKDDFYFVCTEEHFHGSQRTEGILLCLREGASTADIIMGLLQACYMRERQSCGMNTDWFKLADECKQSAREDMKLLDEKMVELGWACKNILLSTDEQTREYPPTLKCFCSSHFRSSYNALEAFHQLSDHHPNESLERFHFRANSRSDSQQASSDYESPYENDHLWDSYSYKMSSTQTSPIASSRWSYREQQIPDPIDLYSHYTGLIASLVREEGNIYSLGTKGDMLYTGSDSKNIRVWKNRNEFSGFKSSSGLVKAIVIANDKIFTGHRDGKIRVWKASTSNPSVHKKIGVLPNFTSIMKKSIKLKNYTKVRKNHSAIWIKHFDVISSLSLSEDHALLYSGSWDKTIKVWKVSDYKCLESIPAHDDAVNAVVAGFDDFVFSGSADGAVKVWRREMPGKRTKHLFLNTLLKQDSAVTSLVVNPCGTVVYAGLSDGLMHFWERDKFLSSGTVLRCHKVAILCLAATGNLVFSGSADTNIRVWRREEGGEHKCMYVLSGHSGPVKCLAVDMNRGSRMGERSCTLYSGSLDNSVKIWRVSIKKEEIEEDQPRRPSKLKERLWRSYNGGFQGFMAQGRLTQWEN</sequence>
<evidence type="ECO:0000256" key="2">
    <source>
        <dbReference type="ARBA" id="ARBA00022737"/>
    </source>
</evidence>
<keyword evidence="1 3" id="KW-0853">WD repeat</keyword>
<evidence type="ECO:0000256" key="3">
    <source>
        <dbReference type="PROSITE-ProRule" id="PRU00221"/>
    </source>
</evidence>
<organism evidence="5">
    <name type="scientific">Tanacetum cinerariifolium</name>
    <name type="common">Dalmatian daisy</name>
    <name type="synonym">Chrysanthemum cinerariifolium</name>
    <dbReference type="NCBI Taxonomy" id="118510"/>
    <lineage>
        <taxon>Eukaryota</taxon>
        <taxon>Viridiplantae</taxon>
        <taxon>Streptophyta</taxon>
        <taxon>Embryophyta</taxon>
        <taxon>Tracheophyta</taxon>
        <taxon>Spermatophyta</taxon>
        <taxon>Magnoliopsida</taxon>
        <taxon>eudicotyledons</taxon>
        <taxon>Gunneridae</taxon>
        <taxon>Pentapetalae</taxon>
        <taxon>asterids</taxon>
        <taxon>campanulids</taxon>
        <taxon>Asterales</taxon>
        <taxon>Asteraceae</taxon>
        <taxon>Asteroideae</taxon>
        <taxon>Anthemideae</taxon>
        <taxon>Anthemidinae</taxon>
        <taxon>Tanacetum</taxon>
    </lineage>
</organism>
<dbReference type="Gene3D" id="2.130.10.10">
    <property type="entry name" value="YVTN repeat-like/Quinoprotein amine dehydrogenase"/>
    <property type="match status" value="3"/>
</dbReference>
<dbReference type="PRINTS" id="PR00320">
    <property type="entry name" value="GPROTEINBRPT"/>
</dbReference>
<feature type="repeat" description="WD" evidence="3">
    <location>
        <begin position="825"/>
        <end position="854"/>
    </location>
</feature>
<feature type="domain" description="Protein root UVB sensitive/RUS" evidence="4">
    <location>
        <begin position="100"/>
        <end position="323"/>
    </location>
</feature>
<dbReference type="Pfam" id="PF04884">
    <property type="entry name" value="UVB_sens_prot"/>
    <property type="match status" value="1"/>
</dbReference>
<dbReference type="SUPFAM" id="SSF50978">
    <property type="entry name" value="WD40 repeat-like"/>
    <property type="match status" value="1"/>
</dbReference>
<dbReference type="FunFam" id="2.130.10.10:FF:000775">
    <property type="entry name" value="BnaA09g28200D protein"/>
    <property type="match status" value="1"/>
</dbReference>
<dbReference type="AlphaFoldDB" id="A0A6L2M6R6"/>
<dbReference type="InterPro" id="IPR045182">
    <property type="entry name" value="JINGUBANG-like"/>
</dbReference>